<evidence type="ECO:0000256" key="9">
    <source>
        <dbReference type="SAM" id="Phobius"/>
    </source>
</evidence>
<feature type="transmembrane region" description="Helical" evidence="9">
    <location>
        <begin position="210"/>
        <end position="239"/>
    </location>
</feature>
<comment type="subcellular location">
    <subcellularLocation>
        <location evidence="1">Cell membrane</location>
        <topology evidence="1">Multi-pass membrane protein</topology>
    </subcellularLocation>
</comment>
<keyword evidence="3" id="KW-1003">Cell membrane</keyword>
<evidence type="ECO:0000256" key="5">
    <source>
        <dbReference type="ARBA" id="ARBA00022683"/>
    </source>
</evidence>
<feature type="transmembrane region" description="Helical" evidence="9">
    <location>
        <begin position="99"/>
        <end position="118"/>
    </location>
</feature>
<proteinExistence type="predicted"/>
<gene>
    <name evidence="10" type="ORF">IV63_GL000059</name>
</gene>
<accession>A0ABR5QDW0</accession>
<evidence type="ECO:0000256" key="8">
    <source>
        <dbReference type="ARBA" id="ARBA00023136"/>
    </source>
</evidence>
<keyword evidence="4" id="KW-0762">Sugar transport</keyword>
<name>A0ABR5QDW0_9LACO</name>
<dbReference type="Proteomes" id="UP000051511">
    <property type="component" value="Unassembled WGS sequence"/>
</dbReference>
<keyword evidence="11" id="KW-1185">Reference proteome</keyword>
<reference evidence="10 11" key="1">
    <citation type="journal article" date="2015" name="Genome Announc.">
        <title>Expanding the biotechnology potential of lactobacilli through comparative genomics of 213 strains and associated genera.</title>
        <authorList>
            <person name="Sun Z."/>
            <person name="Harris H.M."/>
            <person name="McCann A."/>
            <person name="Guo C."/>
            <person name="Argimon S."/>
            <person name="Zhang W."/>
            <person name="Yang X."/>
            <person name="Jeffery I.B."/>
            <person name="Cooney J.C."/>
            <person name="Kagawa T.F."/>
            <person name="Liu W."/>
            <person name="Song Y."/>
            <person name="Salvetti E."/>
            <person name="Wrobel A."/>
            <person name="Rasinkangas P."/>
            <person name="Parkhill J."/>
            <person name="Rea M.C."/>
            <person name="O'Sullivan O."/>
            <person name="Ritari J."/>
            <person name="Douillard F.P."/>
            <person name="Paul Ross R."/>
            <person name="Yang R."/>
            <person name="Briner A.E."/>
            <person name="Felis G.E."/>
            <person name="de Vos W.M."/>
            <person name="Barrangou R."/>
            <person name="Klaenhammer T.R."/>
            <person name="Caufield P.W."/>
            <person name="Cui Y."/>
            <person name="Zhang H."/>
            <person name="O'Toole P.W."/>
        </authorList>
    </citation>
    <scope>NUCLEOTIDE SEQUENCE [LARGE SCALE GENOMIC DNA]</scope>
    <source>
        <strain evidence="10 11">LMG 23699</strain>
    </source>
</reference>
<evidence type="ECO:0000256" key="6">
    <source>
        <dbReference type="ARBA" id="ARBA00022692"/>
    </source>
</evidence>
<evidence type="ECO:0000256" key="1">
    <source>
        <dbReference type="ARBA" id="ARBA00004651"/>
    </source>
</evidence>
<dbReference type="PANTHER" id="PTHR32502">
    <property type="entry name" value="N-ACETYLGALACTOSAMINE PERMEASE II COMPONENT-RELATED"/>
    <property type="match status" value="1"/>
</dbReference>
<evidence type="ECO:0000256" key="4">
    <source>
        <dbReference type="ARBA" id="ARBA00022597"/>
    </source>
</evidence>
<keyword evidence="8 9" id="KW-0472">Membrane</keyword>
<keyword evidence="6 9" id="KW-0812">Transmembrane</keyword>
<feature type="transmembrane region" description="Helical" evidence="9">
    <location>
        <begin position="183"/>
        <end position="203"/>
    </location>
</feature>
<comment type="caution">
    <text evidence="10">The sequence shown here is derived from an EMBL/GenBank/DDBJ whole genome shotgun (WGS) entry which is preliminary data.</text>
</comment>
<feature type="transmembrane region" description="Helical" evidence="9">
    <location>
        <begin position="139"/>
        <end position="163"/>
    </location>
</feature>
<evidence type="ECO:0000313" key="10">
    <source>
        <dbReference type="EMBL" id="KRO21804.1"/>
    </source>
</evidence>
<dbReference type="InterPro" id="IPR050303">
    <property type="entry name" value="GatZ_KbaZ_carbometab"/>
</dbReference>
<keyword evidence="7 9" id="KW-1133">Transmembrane helix</keyword>
<dbReference type="PROSITE" id="PS51106">
    <property type="entry name" value="PTS_EIIC_TYPE_4"/>
    <property type="match status" value="1"/>
</dbReference>
<keyword evidence="2" id="KW-0813">Transport</keyword>
<organism evidence="10 11">
    <name type="scientific">Companilactobacillus crustorum</name>
    <dbReference type="NCBI Taxonomy" id="392416"/>
    <lineage>
        <taxon>Bacteria</taxon>
        <taxon>Bacillati</taxon>
        <taxon>Bacillota</taxon>
        <taxon>Bacilli</taxon>
        <taxon>Lactobacillales</taxon>
        <taxon>Lactobacillaceae</taxon>
        <taxon>Companilactobacillus</taxon>
    </lineage>
</organism>
<evidence type="ECO:0000256" key="7">
    <source>
        <dbReference type="ARBA" id="ARBA00022989"/>
    </source>
</evidence>
<evidence type="ECO:0000256" key="2">
    <source>
        <dbReference type="ARBA" id="ARBA00022448"/>
    </source>
</evidence>
<dbReference type="PANTHER" id="PTHR32502:SF8">
    <property type="entry name" value="N-ACETYLGALACTOSAMINE PERMEASE IIC COMPONENT 1"/>
    <property type="match status" value="1"/>
</dbReference>
<dbReference type="Pfam" id="PF03609">
    <property type="entry name" value="EII-Sor"/>
    <property type="match status" value="1"/>
</dbReference>
<evidence type="ECO:0000313" key="11">
    <source>
        <dbReference type="Proteomes" id="UP000051511"/>
    </source>
</evidence>
<dbReference type="InterPro" id="IPR004700">
    <property type="entry name" value="PTS_IIC_man"/>
</dbReference>
<dbReference type="EMBL" id="JQCK01000001">
    <property type="protein sequence ID" value="KRO21804.1"/>
    <property type="molecule type" value="Genomic_DNA"/>
</dbReference>
<keyword evidence="5" id="KW-0598">Phosphotransferase system</keyword>
<sequence>MKAMLYKAIILGIIGIIVVWDSRLFGRLNVEQPLIASTLVGIALGDVTKGLMVGATLELISLGLVNVGAAAPPDMALGSIIAAAFAILSGASAQTALTIAIPIAVLGQLLAIVLRMAMSSFNVMANRYIDEGKFKSATNLHIIWGSALYAISYFVPIFISIYFGTGLVKQIVSVIPKWLTSGLTVASAVLPAYGFALLLSTMLSKKMAPYFFIGFLITAYANISVTGIALFAILIAILLDQIIYKDKSSSSSGGDGDSLDSL</sequence>
<evidence type="ECO:0000256" key="3">
    <source>
        <dbReference type="ARBA" id="ARBA00022475"/>
    </source>
</evidence>
<protein>
    <submittedName>
        <fullName evidence="10">Phosphotransferase system PTS, sorbose-specific IIC subunit</fullName>
    </submittedName>
</protein>